<dbReference type="InterPro" id="IPR001077">
    <property type="entry name" value="COMT_C"/>
</dbReference>
<sequence length="272" mass="31079">MANQLLFHSWSLSFTFLPQKTSSLHRLMRLLVHFGFFTKTKVRENQEEEEAYGLAPSSRLVLRDNVASFSWLVLLISEPFLVNPCHFWADWFRGSDEFTPFENAHGMGFWDYCDQHPDLGNMFNKAMASDSQLMSLVVKDYKPIFEGLGSLVDVGGGTGTAARIISEAFPQIKCTVFDLPRVVANLPDSTNLKYVGGDMLQSIPPVDDILMKWVLHDWCDEECIKILQRCKEAITSEERNKTEWEKLFLEAGFSHYKMVASFGVRSVIEVYP</sequence>
<comment type="caution">
    <text evidence="5">The sequence shown here is derived from an EMBL/GenBank/DDBJ whole genome shotgun (WGS) entry which is preliminary data.</text>
</comment>
<dbReference type="GO" id="GO:0032259">
    <property type="term" value="P:methylation"/>
    <property type="evidence" value="ECO:0007669"/>
    <property type="project" value="UniProtKB-KW"/>
</dbReference>
<reference evidence="5 6" key="1">
    <citation type="journal article" date="2019" name="Plant Biotechnol. J.">
        <title>The red bayberry genome and genetic basis of sex determination.</title>
        <authorList>
            <person name="Jia H.M."/>
            <person name="Jia H.J."/>
            <person name="Cai Q.L."/>
            <person name="Wang Y."/>
            <person name="Zhao H.B."/>
            <person name="Yang W.F."/>
            <person name="Wang G.Y."/>
            <person name="Li Y.H."/>
            <person name="Zhan D.L."/>
            <person name="Shen Y.T."/>
            <person name="Niu Q.F."/>
            <person name="Chang L."/>
            <person name="Qiu J."/>
            <person name="Zhao L."/>
            <person name="Xie H.B."/>
            <person name="Fu W.Y."/>
            <person name="Jin J."/>
            <person name="Li X.W."/>
            <person name="Jiao Y."/>
            <person name="Zhou C.C."/>
            <person name="Tu T."/>
            <person name="Chai C.Y."/>
            <person name="Gao J.L."/>
            <person name="Fan L.J."/>
            <person name="van de Weg E."/>
            <person name="Wang J.Y."/>
            <person name="Gao Z.S."/>
        </authorList>
    </citation>
    <scope>NUCLEOTIDE SEQUENCE [LARGE SCALE GENOMIC DNA]</scope>
    <source>
        <tissue evidence="5">Leaves</tissue>
    </source>
</reference>
<dbReference type="InterPro" id="IPR036388">
    <property type="entry name" value="WH-like_DNA-bd_sf"/>
</dbReference>
<dbReference type="PROSITE" id="PS51683">
    <property type="entry name" value="SAM_OMT_II"/>
    <property type="match status" value="1"/>
</dbReference>
<dbReference type="EMBL" id="RXIC02000020">
    <property type="protein sequence ID" value="KAB1222015.1"/>
    <property type="molecule type" value="Genomic_DNA"/>
</dbReference>
<evidence type="ECO:0000256" key="3">
    <source>
        <dbReference type="ARBA" id="ARBA00022691"/>
    </source>
</evidence>
<evidence type="ECO:0000256" key="2">
    <source>
        <dbReference type="ARBA" id="ARBA00022679"/>
    </source>
</evidence>
<dbReference type="Pfam" id="PF00891">
    <property type="entry name" value="Methyltransf_2"/>
    <property type="match status" value="1"/>
</dbReference>
<dbReference type="SUPFAM" id="SSF53335">
    <property type="entry name" value="S-adenosyl-L-methionine-dependent methyltransferases"/>
    <property type="match status" value="1"/>
</dbReference>
<dbReference type="PANTHER" id="PTHR11746">
    <property type="entry name" value="O-METHYLTRANSFERASE"/>
    <property type="match status" value="1"/>
</dbReference>
<proteinExistence type="predicted"/>
<dbReference type="InterPro" id="IPR036390">
    <property type="entry name" value="WH_DNA-bd_sf"/>
</dbReference>
<evidence type="ECO:0000313" key="5">
    <source>
        <dbReference type="EMBL" id="KAB1222015.1"/>
    </source>
</evidence>
<feature type="domain" description="O-methyltransferase C-terminal" evidence="4">
    <location>
        <begin position="89"/>
        <end position="235"/>
    </location>
</feature>
<organism evidence="5 6">
    <name type="scientific">Morella rubra</name>
    <name type="common">Chinese bayberry</name>
    <dbReference type="NCBI Taxonomy" id="262757"/>
    <lineage>
        <taxon>Eukaryota</taxon>
        <taxon>Viridiplantae</taxon>
        <taxon>Streptophyta</taxon>
        <taxon>Embryophyta</taxon>
        <taxon>Tracheophyta</taxon>
        <taxon>Spermatophyta</taxon>
        <taxon>Magnoliopsida</taxon>
        <taxon>eudicotyledons</taxon>
        <taxon>Gunneridae</taxon>
        <taxon>Pentapetalae</taxon>
        <taxon>rosids</taxon>
        <taxon>fabids</taxon>
        <taxon>Fagales</taxon>
        <taxon>Myricaceae</taxon>
        <taxon>Morella</taxon>
    </lineage>
</organism>
<keyword evidence="6" id="KW-1185">Reference proteome</keyword>
<protein>
    <submittedName>
        <fullName evidence="5">Trans-resveratrol di-O-methyltransferase</fullName>
    </submittedName>
</protein>
<dbReference type="Gene3D" id="3.40.50.150">
    <property type="entry name" value="Vaccinia Virus protein VP39"/>
    <property type="match status" value="1"/>
</dbReference>
<dbReference type="Gene3D" id="1.10.10.10">
    <property type="entry name" value="Winged helix-like DNA-binding domain superfamily/Winged helix DNA-binding domain"/>
    <property type="match status" value="1"/>
</dbReference>
<keyword evidence="2 5" id="KW-0808">Transferase</keyword>
<gene>
    <name evidence="5" type="ORF">CJ030_MR2G018507</name>
</gene>
<dbReference type="OrthoDB" id="2410195at2759"/>
<name>A0A6A1W9X9_9ROSI</name>
<evidence type="ECO:0000256" key="1">
    <source>
        <dbReference type="ARBA" id="ARBA00022603"/>
    </source>
</evidence>
<dbReference type="SUPFAM" id="SSF46785">
    <property type="entry name" value="Winged helix' DNA-binding domain"/>
    <property type="match status" value="1"/>
</dbReference>
<dbReference type="GO" id="GO:0008171">
    <property type="term" value="F:O-methyltransferase activity"/>
    <property type="evidence" value="ECO:0007669"/>
    <property type="project" value="InterPro"/>
</dbReference>
<keyword evidence="3" id="KW-0949">S-adenosyl-L-methionine</keyword>
<dbReference type="Proteomes" id="UP000516437">
    <property type="component" value="Chromosome 2"/>
</dbReference>
<evidence type="ECO:0000259" key="4">
    <source>
        <dbReference type="Pfam" id="PF00891"/>
    </source>
</evidence>
<dbReference type="InterPro" id="IPR029063">
    <property type="entry name" value="SAM-dependent_MTases_sf"/>
</dbReference>
<dbReference type="AlphaFoldDB" id="A0A6A1W9X9"/>
<keyword evidence="1 5" id="KW-0489">Methyltransferase</keyword>
<accession>A0A6A1W9X9</accession>
<dbReference type="InterPro" id="IPR016461">
    <property type="entry name" value="COMT-like"/>
</dbReference>
<evidence type="ECO:0000313" key="6">
    <source>
        <dbReference type="Proteomes" id="UP000516437"/>
    </source>
</evidence>